<name>A0A8J6BY99_ZIZPA</name>
<evidence type="ECO:0000313" key="2">
    <source>
        <dbReference type="EMBL" id="KAG8096430.1"/>
    </source>
</evidence>
<organism evidence="2 3">
    <name type="scientific">Zizania palustris</name>
    <name type="common">Northern wild rice</name>
    <dbReference type="NCBI Taxonomy" id="103762"/>
    <lineage>
        <taxon>Eukaryota</taxon>
        <taxon>Viridiplantae</taxon>
        <taxon>Streptophyta</taxon>
        <taxon>Embryophyta</taxon>
        <taxon>Tracheophyta</taxon>
        <taxon>Spermatophyta</taxon>
        <taxon>Magnoliopsida</taxon>
        <taxon>Liliopsida</taxon>
        <taxon>Poales</taxon>
        <taxon>Poaceae</taxon>
        <taxon>BOP clade</taxon>
        <taxon>Oryzoideae</taxon>
        <taxon>Oryzeae</taxon>
        <taxon>Zizaniinae</taxon>
        <taxon>Zizania</taxon>
    </lineage>
</organism>
<reference evidence="2" key="1">
    <citation type="journal article" date="2021" name="bioRxiv">
        <title>Whole Genome Assembly and Annotation of Northern Wild Rice, Zizania palustris L., Supports a Whole Genome Duplication in the Zizania Genus.</title>
        <authorList>
            <person name="Haas M."/>
            <person name="Kono T."/>
            <person name="Macchietto M."/>
            <person name="Millas R."/>
            <person name="McGilp L."/>
            <person name="Shao M."/>
            <person name="Duquette J."/>
            <person name="Hirsch C.N."/>
            <person name="Kimball J."/>
        </authorList>
    </citation>
    <scope>NUCLEOTIDE SEQUENCE</scope>
    <source>
        <tissue evidence="2">Fresh leaf tissue</tissue>
    </source>
</reference>
<evidence type="ECO:0000256" key="1">
    <source>
        <dbReference type="SAM" id="MobiDB-lite"/>
    </source>
</evidence>
<dbReference type="Proteomes" id="UP000729402">
    <property type="component" value="Unassembled WGS sequence"/>
</dbReference>
<reference evidence="2" key="2">
    <citation type="submission" date="2021-02" db="EMBL/GenBank/DDBJ databases">
        <authorList>
            <person name="Kimball J.A."/>
            <person name="Haas M.W."/>
            <person name="Macchietto M."/>
            <person name="Kono T."/>
            <person name="Duquette J."/>
            <person name="Shao M."/>
        </authorList>
    </citation>
    <scope>NUCLEOTIDE SEQUENCE</scope>
    <source>
        <tissue evidence="2">Fresh leaf tissue</tissue>
    </source>
</reference>
<feature type="region of interest" description="Disordered" evidence="1">
    <location>
        <begin position="1"/>
        <end position="35"/>
    </location>
</feature>
<dbReference type="EMBL" id="JAAALK010000079">
    <property type="protein sequence ID" value="KAG8096430.1"/>
    <property type="molecule type" value="Genomic_DNA"/>
</dbReference>
<proteinExistence type="predicted"/>
<feature type="compositionally biased region" description="Basic and acidic residues" evidence="1">
    <location>
        <begin position="1"/>
        <end position="18"/>
    </location>
</feature>
<accession>A0A8J6BY99</accession>
<dbReference type="AlphaFoldDB" id="A0A8J6BY99"/>
<keyword evidence="3" id="KW-1185">Reference proteome</keyword>
<gene>
    <name evidence="2" type="ORF">GUJ93_ZPchr0013g36308</name>
</gene>
<protein>
    <submittedName>
        <fullName evidence="2">Uncharacterized protein</fullName>
    </submittedName>
</protein>
<comment type="caution">
    <text evidence="2">The sequence shown here is derived from an EMBL/GenBank/DDBJ whole genome shotgun (WGS) entry which is preliminary data.</text>
</comment>
<sequence>MEPLLMEKREPDQEKQLPSHDAPAIPSTDEDEVEADEIKHRNRVFMVGLHPLRSPPRLALRSAAAADAVSLLVCTG</sequence>
<evidence type="ECO:0000313" key="3">
    <source>
        <dbReference type="Proteomes" id="UP000729402"/>
    </source>
</evidence>